<reference evidence="2" key="2">
    <citation type="submission" date="2017-02" db="EMBL/GenBank/DDBJ databases">
        <title>Sunflower complete genome.</title>
        <authorList>
            <person name="Langlade N."/>
            <person name="Munos S."/>
        </authorList>
    </citation>
    <scope>NUCLEOTIDE SEQUENCE [LARGE SCALE GENOMIC DNA]</scope>
    <source>
        <tissue evidence="2">Leaves</tissue>
    </source>
</reference>
<gene>
    <name evidence="2" type="ORF">HannXRQ_Chr15g0497431</name>
    <name evidence="1" type="ORF">HanXRQr2_Chr15g0722551</name>
</gene>
<evidence type="ECO:0000313" key="3">
    <source>
        <dbReference type="Proteomes" id="UP000215914"/>
    </source>
</evidence>
<keyword evidence="3" id="KW-1185">Reference proteome</keyword>
<reference evidence="1" key="3">
    <citation type="submission" date="2020-06" db="EMBL/GenBank/DDBJ databases">
        <title>Helianthus annuus Genome sequencing and assembly Release 2.</title>
        <authorList>
            <person name="Gouzy J."/>
            <person name="Langlade N."/>
            <person name="Munos S."/>
        </authorList>
    </citation>
    <scope>NUCLEOTIDE SEQUENCE</scope>
    <source>
        <tissue evidence="1">Leaves</tissue>
    </source>
</reference>
<evidence type="ECO:0000313" key="1">
    <source>
        <dbReference type="EMBL" id="KAF5767040.1"/>
    </source>
</evidence>
<evidence type="ECO:0000313" key="2">
    <source>
        <dbReference type="EMBL" id="OTF96735.1"/>
    </source>
</evidence>
<dbReference type="Proteomes" id="UP000215914">
    <property type="component" value="Chromosome 15"/>
</dbReference>
<dbReference type="InParanoid" id="A0A251SEN7"/>
<proteinExistence type="predicted"/>
<dbReference type="EMBL" id="CM007904">
    <property type="protein sequence ID" value="OTF96735.1"/>
    <property type="molecule type" value="Genomic_DNA"/>
</dbReference>
<organism evidence="2 3">
    <name type="scientific">Helianthus annuus</name>
    <name type="common">Common sunflower</name>
    <dbReference type="NCBI Taxonomy" id="4232"/>
    <lineage>
        <taxon>Eukaryota</taxon>
        <taxon>Viridiplantae</taxon>
        <taxon>Streptophyta</taxon>
        <taxon>Embryophyta</taxon>
        <taxon>Tracheophyta</taxon>
        <taxon>Spermatophyta</taxon>
        <taxon>Magnoliopsida</taxon>
        <taxon>eudicotyledons</taxon>
        <taxon>Gunneridae</taxon>
        <taxon>Pentapetalae</taxon>
        <taxon>asterids</taxon>
        <taxon>campanulids</taxon>
        <taxon>Asterales</taxon>
        <taxon>Asteraceae</taxon>
        <taxon>Asteroideae</taxon>
        <taxon>Heliantheae alliance</taxon>
        <taxon>Heliantheae</taxon>
        <taxon>Helianthus</taxon>
    </lineage>
</organism>
<accession>A0A251SEN7</accession>
<reference evidence="1 3" key="1">
    <citation type="journal article" date="2017" name="Nature">
        <title>The sunflower genome provides insights into oil metabolism, flowering and Asterid evolution.</title>
        <authorList>
            <person name="Badouin H."/>
            <person name="Gouzy J."/>
            <person name="Grassa C.J."/>
            <person name="Murat F."/>
            <person name="Staton S.E."/>
            <person name="Cottret L."/>
            <person name="Lelandais-Briere C."/>
            <person name="Owens G.L."/>
            <person name="Carrere S."/>
            <person name="Mayjonade B."/>
            <person name="Legrand L."/>
            <person name="Gill N."/>
            <person name="Kane N.C."/>
            <person name="Bowers J.E."/>
            <person name="Hubner S."/>
            <person name="Bellec A."/>
            <person name="Berard A."/>
            <person name="Berges H."/>
            <person name="Blanchet N."/>
            <person name="Boniface M.C."/>
            <person name="Brunel D."/>
            <person name="Catrice O."/>
            <person name="Chaidir N."/>
            <person name="Claudel C."/>
            <person name="Donnadieu C."/>
            <person name="Faraut T."/>
            <person name="Fievet G."/>
            <person name="Helmstetter N."/>
            <person name="King M."/>
            <person name="Knapp S.J."/>
            <person name="Lai Z."/>
            <person name="Le Paslier M.C."/>
            <person name="Lippi Y."/>
            <person name="Lorenzon L."/>
            <person name="Mandel J.R."/>
            <person name="Marage G."/>
            <person name="Marchand G."/>
            <person name="Marquand E."/>
            <person name="Bret-Mestries E."/>
            <person name="Morien E."/>
            <person name="Nambeesan S."/>
            <person name="Nguyen T."/>
            <person name="Pegot-Espagnet P."/>
            <person name="Pouilly N."/>
            <person name="Raftis F."/>
            <person name="Sallet E."/>
            <person name="Schiex T."/>
            <person name="Thomas J."/>
            <person name="Vandecasteele C."/>
            <person name="Vares D."/>
            <person name="Vear F."/>
            <person name="Vautrin S."/>
            <person name="Crespi M."/>
            <person name="Mangin B."/>
            <person name="Burke J.M."/>
            <person name="Salse J."/>
            <person name="Munos S."/>
            <person name="Vincourt P."/>
            <person name="Rieseberg L.H."/>
            <person name="Langlade N.B."/>
        </authorList>
    </citation>
    <scope>NUCLEOTIDE SEQUENCE [LARGE SCALE GENOMIC DNA]</scope>
    <source>
        <strain evidence="3">cv. SF193</strain>
        <tissue evidence="1">Leaves</tissue>
    </source>
</reference>
<name>A0A251SEN7_HELAN</name>
<protein>
    <submittedName>
        <fullName evidence="2">Uncharacterized protein</fullName>
    </submittedName>
</protein>
<dbReference type="AlphaFoldDB" id="A0A251SEN7"/>
<sequence length="50" mass="5632">MGHMKMEDGSGSTQMGLPNIQNYCPYNTNQSSSFLHITTTIDLFLIAFLY</sequence>
<dbReference type="EMBL" id="MNCJ02000330">
    <property type="protein sequence ID" value="KAF5767040.1"/>
    <property type="molecule type" value="Genomic_DNA"/>
</dbReference>
<dbReference type="Gramene" id="mRNA:HanXRQr2_Chr15g0722551">
    <property type="protein sequence ID" value="CDS:HanXRQr2_Chr15g0722551.1"/>
    <property type="gene ID" value="HanXRQr2_Chr15g0722551"/>
</dbReference>